<keyword evidence="5 9" id="KW-0378">Hydrolase</keyword>
<organism evidence="12 13">
    <name type="scientific">Schleiferilactobacillus perolens DSM 12744</name>
    <dbReference type="NCBI Taxonomy" id="1423792"/>
    <lineage>
        <taxon>Bacteria</taxon>
        <taxon>Bacillati</taxon>
        <taxon>Bacillota</taxon>
        <taxon>Bacilli</taxon>
        <taxon>Lactobacillales</taxon>
        <taxon>Lactobacillaceae</taxon>
        <taxon>Schleiferilactobacillus</taxon>
    </lineage>
</organism>
<dbReference type="SMART" id="SM00533">
    <property type="entry name" value="MUTSd"/>
    <property type="match status" value="1"/>
</dbReference>
<accession>A0A0R1N3H6</accession>
<dbReference type="GO" id="GO:0030983">
    <property type="term" value="F:mismatched DNA binding"/>
    <property type="evidence" value="ECO:0007669"/>
    <property type="project" value="InterPro"/>
</dbReference>
<dbReference type="RefSeq" id="WP_057821120.1">
    <property type="nucleotide sequence ID" value="NZ_AZEC01000009.1"/>
</dbReference>
<keyword evidence="3 9" id="KW-0547">Nucleotide-binding</keyword>
<dbReference type="PROSITE" id="PS50828">
    <property type="entry name" value="SMR"/>
    <property type="match status" value="1"/>
</dbReference>
<evidence type="ECO:0000256" key="10">
    <source>
        <dbReference type="SAM" id="Coils"/>
    </source>
</evidence>
<dbReference type="GO" id="GO:0140664">
    <property type="term" value="F:ATP-dependent DNA damage sensor activity"/>
    <property type="evidence" value="ECO:0007669"/>
    <property type="project" value="InterPro"/>
</dbReference>
<evidence type="ECO:0000256" key="3">
    <source>
        <dbReference type="ARBA" id="ARBA00022741"/>
    </source>
</evidence>
<dbReference type="CDD" id="cd03280">
    <property type="entry name" value="ABC_MutS2"/>
    <property type="match status" value="1"/>
</dbReference>
<name>A0A0R1N3H6_9LACO</name>
<dbReference type="GO" id="GO:0004519">
    <property type="term" value="F:endonuclease activity"/>
    <property type="evidence" value="ECO:0007669"/>
    <property type="project" value="UniProtKB-UniRule"/>
</dbReference>
<dbReference type="SMART" id="SM00534">
    <property type="entry name" value="MUTSac"/>
    <property type="match status" value="1"/>
</dbReference>
<evidence type="ECO:0000256" key="6">
    <source>
        <dbReference type="ARBA" id="ARBA00022840"/>
    </source>
</evidence>
<keyword evidence="13" id="KW-1185">Reference proteome</keyword>
<dbReference type="Pfam" id="PF00488">
    <property type="entry name" value="MutS_V"/>
    <property type="match status" value="1"/>
</dbReference>
<dbReference type="Pfam" id="PF20297">
    <property type="entry name" value="MSSS"/>
    <property type="match status" value="1"/>
</dbReference>
<dbReference type="GO" id="GO:0043023">
    <property type="term" value="F:ribosomal large subunit binding"/>
    <property type="evidence" value="ECO:0007669"/>
    <property type="project" value="UniProtKB-UniRule"/>
</dbReference>
<dbReference type="SMART" id="SM00463">
    <property type="entry name" value="SMR"/>
    <property type="match status" value="1"/>
</dbReference>
<dbReference type="EC" id="3.1.-.-" evidence="9"/>
<dbReference type="OrthoDB" id="9808166at2"/>
<dbReference type="GO" id="GO:0045910">
    <property type="term" value="P:negative regulation of DNA recombination"/>
    <property type="evidence" value="ECO:0007669"/>
    <property type="project" value="InterPro"/>
</dbReference>
<dbReference type="GO" id="GO:0005524">
    <property type="term" value="F:ATP binding"/>
    <property type="evidence" value="ECO:0007669"/>
    <property type="project" value="UniProtKB-UniRule"/>
</dbReference>
<comment type="subunit">
    <text evidence="9">Homodimer. Binds to stalled ribosomes, contacting rRNA.</text>
</comment>
<evidence type="ECO:0000259" key="11">
    <source>
        <dbReference type="PROSITE" id="PS50828"/>
    </source>
</evidence>
<gene>
    <name evidence="9" type="primary">mutS2</name>
    <name evidence="9" type="synonym">rqcU</name>
    <name evidence="12" type="ORF">FD09_GL003163</name>
</gene>
<keyword evidence="8 9" id="KW-0238">DNA-binding</keyword>
<dbReference type="SUPFAM" id="SSF48334">
    <property type="entry name" value="DNA repair protein MutS, domain III"/>
    <property type="match status" value="1"/>
</dbReference>
<dbReference type="InterPro" id="IPR002625">
    <property type="entry name" value="Smr_dom"/>
</dbReference>
<dbReference type="InterPro" id="IPR007696">
    <property type="entry name" value="DNA_mismatch_repair_MutS_core"/>
</dbReference>
<keyword evidence="6 9" id="KW-0067">ATP-binding</keyword>
<dbReference type="SUPFAM" id="SSF160443">
    <property type="entry name" value="SMR domain-like"/>
    <property type="match status" value="1"/>
</dbReference>
<dbReference type="InterPro" id="IPR000432">
    <property type="entry name" value="DNA_mismatch_repair_MutS_C"/>
</dbReference>
<keyword evidence="2 9" id="KW-0699">rRNA-binding</keyword>
<dbReference type="SUPFAM" id="SSF52540">
    <property type="entry name" value="P-loop containing nucleoside triphosphate hydrolases"/>
    <property type="match status" value="1"/>
</dbReference>
<dbReference type="InterPro" id="IPR046893">
    <property type="entry name" value="MSSS"/>
</dbReference>
<dbReference type="GO" id="GO:0006298">
    <property type="term" value="P:mismatch repair"/>
    <property type="evidence" value="ECO:0007669"/>
    <property type="project" value="InterPro"/>
</dbReference>
<protein>
    <recommendedName>
        <fullName evidence="9">Endonuclease MutS2</fullName>
        <ecNumber evidence="9">3.1.-.-</ecNumber>
    </recommendedName>
    <alternativeName>
        <fullName evidence="9">Ribosome-associated protein quality control-upstream factor</fullName>
        <shortName evidence="9">RQC-upstream factor</shortName>
        <shortName evidence="9">RqcU</shortName>
        <ecNumber evidence="9">3.6.4.-</ecNumber>
    </alternativeName>
</protein>
<evidence type="ECO:0000256" key="2">
    <source>
        <dbReference type="ARBA" id="ARBA00022730"/>
    </source>
</evidence>
<dbReference type="PATRIC" id="fig|1423792.3.peg.3257"/>
<dbReference type="InterPro" id="IPR036187">
    <property type="entry name" value="DNA_mismatch_repair_MutS_sf"/>
</dbReference>
<dbReference type="InterPro" id="IPR027417">
    <property type="entry name" value="P-loop_NTPase"/>
</dbReference>
<dbReference type="GO" id="GO:0019843">
    <property type="term" value="F:rRNA binding"/>
    <property type="evidence" value="ECO:0007669"/>
    <property type="project" value="UniProtKB-UniRule"/>
</dbReference>
<dbReference type="Gene3D" id="3.40.50.300">
    <property type="entry name" value="P-loop containing nucleotide triphosphate hydrolases"/>
    <property type="match status" value="1"/>
</dbReference>
<dbReference type="InterPro" id="IPR045076">
    <property type="entry name" value="MutS"/>
</dbReference>
<dbReference type="AlphaFoldDB" id="A0A0R1N3H6"/>
<sequence>MHSRVLATLDYPDVLQQLAGYTVSARGKALALALKPVDTTGAVQELIDQTVDAANILRLQGGMPIAKTVDITPHIKRLEIGATLNGTELAQIGRVLAVAAAMKSFFADFAENAATPLRTLGDVVDQLTDLPAVTRALNRALDEDGTVLDTASSQLQGIRIAMRQTEGQVRSKLENYTRGKDSKYLTEPIITLRDDRYVIPVKAEAKNRFGGIVHDQSASGQTFYIEPQAVLELNNRLRQLQIDEKREIERILAELAEMIAPYSKQIATNANLLAELDLINAKARYAREIKATEPIVDADRHVDLIQARHPLIDPQKVVPNDIYLGKDFHTIVVTGPNTGGKTITLKTLGLLELMAQSGLFIPAQEESHIAIYDEILADIGDEQSIEQSLSTFSGHMKNIINILQVATKSSLVLFDELGAGTDPQEGASLAIAVLDYLGAMGPDVVATTHYPELKVYGYNTPQTINASMEFDITTLQPTYHLLIGVPGRSNAFDIAARLGLNEEIVDRAKQLLDGESQNLNEMIGDLENQRKAAETEYHELRRQLDEATTLHKQLNDAFEEFLQERASQLQKSQKKADELVSQAQDKADKIIADLRQAQLTGGTTAVKEDKLIAARTALKDLHSHTPSPSNNRILRREKKKQALKAGDDVQVASYGTTGVLLKKSDDTHWEVQMGILKMKVPQDELTKVKAPEDTEPKRHIVNVSNRGPAISPTLDLRGKRYEEAMHELDQYMDAALLANYPTVTIIHGKGTGAIRNGVQEYLKRHRQIKSFKYAPPEAGGDGATLVVFK</sequence>
<dbReference type="InterPro" id="IPR036063">
    <property type="entry name" value="Smr_dom_sf"/>
</dbReference>
<evidence type="ECO:0000256" key="9">
    <source>
        <dbReference type="HAMAP-Rule" id="MF_00092"/>
    </source>
</evidence>
<evidence type="ECO:0000256" key="8">
    <source>
        <dbReference type="ARBA" id="ARBA00023125"/>
    </source>
</evidence>
<dbReference type="GO" id="GO:0016887">
    <property type="term" value="F:ATP hydrolysis activity"/>
    <property type="evidence" value="ECO:0007669"/>
    <property type="project" value="InterPro"/>
</dbReference>
<evidence type="ECO:0000256" key="1">
    <source>
        <dbReference type="ARBA" id="ARBA00022722"/>
    </source>
</evidence>
<keyword evidence="7 9" id="KW-0694">RNA-binding</keyword>
<dbReference type="NCBIfam" id="TIGR01069">
    <property type="entry name" value="mutS2"/>
    <property type="match status" value="1"/>
</dbReference>
<feature type="binding site" evidence="9">
    <location>
        <begin position="335"/>
        <end position="342"/>
    </location>
    <ligand>
        <name>ATP</name>
        <dbReference type="ChEBI" id="CHEBI:30616"/>
    </ligand>
</feature>
<comment type="function">
    <text evidence="9">Acts as a ribosome collision sensor, splitting the ribosome into its 2 subunits. Detects stalled/collided 70S ribosomes which it binds and splits by an ATP-hydrolysis driven conformational change. Acts upstream of the ribosome quality control system (RQC), a ribosome-associated complex that mediates the extraction of incompletely synthesized nascent chains from stalled ribosomes and their subsequent degradation. Probably generates substrates for RQC.</text>
</comment>
<dbReference type="Proteomes" id="UP000051330">
    <property type="component" value="Unassembled WGS sequence"/>
</dbReference>
<evidence type="ECO:0000313" key="12">
    <source>
        <dbReference type="EMBL" id="KRL12293.1"/>
    </source>
</evidence>
<evidence type="ECO:0000256" key="4">
    <source>
        <dbReference type="ARBA" id="ARBA00022759"/>
    </source>
</evidence>
<comment type="function">
    <text evidence="9">Endonuclease that is involved in the suppression of homologous recombination and thus may have a key role in the control of bacterial genetic diversity.</text>
</comment>
<dbReference type="EC" id="3.6.4.-" evidence="9"/>
<comment type="similarity">
    <text evidence="9">Belongs to the DNA mismatch repair MutS family. MutS2 subfamily.</text>
</comment>
<comment type="caution">
    <text evidence="12">The sequence shown here is derived from an EMBL/GenBank/DDBJ whole genome shotgun (WGS) entry which is preliminary data.</text>
</comment>
<dbReference type="PANTHER" id="PTHR48466:SF2">
    <property type="entry name" value="OS10G0509000 PROTEIN"/>
    <property type="match status" value="1"/>
</dbReference>
<dbReference type="PROSITE" id="PS00486">
    <property type="entry name" value="DNA_MISMATCH_REPAIR_2"/>
    <property type="match status" value="1"/>
</dbReference>
<dbReference type="Pfam" id="PF01713">
    <property type="entry name" value="Smr"/>
    <property type="match status" value="1"/>
</dbReference>
<evidence type="ECO:0000256" key="7">
    <source>
        <dbReference type="ARBA" id="ARBA00022884"/>
    </source>
</evidence>
<reference evidence="12 13" key="1">
    <citation type="journal article" date="2015" name="Genome Announc.">
        <title>Expanding the biotechnology potential of lactobacilli through comparative genomics of 213 strains and associated genera.</title>
        <authorList>
            <person name="Sun Z."/>
            <person name="Harris H.M."/>
            <person name="McCann A."/>
            <person name="Guo C."/>
            <person name="Argimon S."/>
            <person name="Zhang W."/>
            <person name="Yang X."/>
            <person name="Jeffery I.B."/>
            <person name="Cooney J.C."/>
            <person name="Kagawa T.F."/>
            <person name="Liu W."/>
            <person name="Song Y."/>
            <person name="Salvetti E."/>
            <person name="Wrobel A."/>
            <person name="Rasinkangas P."/>
            <person name="Parkhill J."/>
            <person name="Rea M.C."/>
            <person name="O'Sullivan O."/>
            <person name="Ritari J."/>
            <person name="Douillard F.P."/>
            <person name="Paul Ross R."/>
            <person name="Yang R."/>
            <person name="Briner A.E."/>
            <person name="Felis G.E."/>
            <person name="de Vos W.M."/>
            <person name="Barrangou R."/>
            <person name="Klaenhammer T.R."/>
            <person name="Caufield P.W."/>
            <person name="Cui Y."/>
            <person name="Zhang H."/>
            <person name="O'Toole P.W."/>
        </authorList>
    </citation>
    <scope>NUCLEOTIDE SEQUENCE [LARGE SCALE GENOMIC DNA]</scope>
    <source>
        <strain evidence="12 13">DSM 12744</strain>
    </source>
</reference>
<dbReference type="FunFam" id="3.40.50.300:FF:000830">
    <property type="entry name" value="Endonuclease MutS2"/>
    <property type="match status" value="1"/>
</dbReference>
<dbReference type="HAMAP" id="MF_00092">
    <property type="entry name" value="MutS2"/>
    <property type="match status" value="1"/>
</dbReference>
<dbReference type="PIRSF" id="PIRSF005814">
    <property type="entry name" value="MutS_YshD"/>
    <property type="match status" value="1"/>
</dbReference>
<evidence type="ECO:0000256" key="5">
    <source>
        <dbReference type="ARBA" id="ARBA00022801"/>
    </source>
</evidence>
<keyword evidence="1 9" id="KW-0540">Nuclease</keyword>
<dbReference type="PANTHER" id="PTHR48466">
    <property type="entry name" value="OS10G0509000 PROTEIN-RELATED"/>
    <property type="match status" value="1"/>
</dbReference>
<keyword evidence="4 9" id="KW-0255">Endonuclease</keyword>
<dbReference type="EMBL" id="AZEC01000009">
    <property type="protein sequence ID" value="KRL12293.1"/>
    <property type="molecule type" value="Genomic_DNA"/>
</dbReference>
<feature type="coiled-coil region" evidence="10">
    <location>
        <begin position="509"/>
        <end position="600"/>
    </location>
</feature>
<feature type="domain" description="Smr" evidence="11">
    <location>
        <begin position="714"/>
        <end position="789"/>
    </location>
</feature>
<evidence type="ECO:0000313" key="13">
    <source>
        <dbReference type="Proteomes" id="UP000051330"/>
    </source>
</evidence>
<dbReference type="InterPro" id="IPR005747">
    <property type="entry name" value="MutS2"/>
</dbReference>
<dbReference type="Gene3D" id="3.30.1370.110">
    <property type="match status" value="1"/>
</dbReference>
<proteinExistence type="inferred from homology"/>
<dbReference type="GO" id="GO:0072344">
    <property type="term" value="P:rescue of stalled ribosome"/>
    <property type="evidence" value="ECO:0007669"/>
    <property type="project" value="UniProtKB-UniRule"/>
</dbReference>
<keyword evidence="10" id="KW-0175">Coiled coil</keyword>
<dbReference type="STRING" id="1423792.FD09_GL003163"/>